<dbReference type="GO" id="GO:0016874">
    <property type="term" value="F:ligase activity"/>
    <property type="evidence" value="ECO:0007669"/>
    <property type="project" value="UniProtKB-KW"/>
</dbReference>
<keyword evidence="3 4" id="KW-0067">ATP-binding</keyword>
<sequence>MRQRHILLVGGIGGQGHELAKATALGLRHSMIQVPEWASAEQAANTARYAVLDYRDPDEFLPLVRDWHAADPFDAVLSFTEYGLEPASRAARELDIPGDNLAAVLATRDKTRTRALLDRHGLSPVRHRVCRSEQDAAAFLTDVEGPIVLKPPAGGLSEGVYVVESAQQLTERWAWTTSVSGRQSVLAEEYLTGPEYSVESMSRHGTHEVVMITEKLTTDFPGFVELGHQSPACLDPGEREAVEDLTLSFLDLIGQRTGPVHSEVRLTPHGPRIIEAQTRVGGDQIWEMCQMVSGSDQMTETMCALLDLPDPPRVPQARAAAIRFFSCEEVRVRHVEGVPDAERAPGVVRVECTLRAGQELGPLLSSADRQGYVLCAGDSTKDAVAKAEAARELVRVDCVPLTTAPPRRSGT</sequence>
<accession>A0A7T4PBF4</accession>
<dbReference type="EMBL" id="CP065959">
    <property type="protein sequence ID" value="QQC87151.1"/>
    <property type="molecule type" value="Genomic_DNA"/>
</dbReference>
<evidence type="ECO:0000313" key="7">
    <source>
        <dbReference type="Proteomes" id="UP000596130"/>
    </source>
</evidence>
<dbReference type="GO" id="GO:0046872">
    <property type="term" value="F:metal ion binding"/>
    <property type="evidence" value="ECO:0007669"/>
    <property type="project" value="InterPro"/>
</dbReference>
<dbReference type="AlphaFoldDB" id="A0A7T4PBF4"/>
<protein>
    <submittedName>
        <fullName evidence="6">ATP-grasp domain-containing protein</fullName>
    </submittedName>
</protein>
<evidence type="ECO:0000256" key="2">
    <source>
        <dbReference type="ARBA" id="ARBA00022741"/>
    </source>
</evidence>
<feature type="domain" description="ATP-grasp" evidence="5">
    <location>
        <begin position="114"/>
        <end position="306"/>
    </location>
</feature>
<dbReference type="SUPFAM" id="SSF56059">
    <property type="entry name" value="Glutathione synthetase ATP-binding domain-like"/>
    <property type="match status" value="1"/>
</dbReference>
<dbReference type="GO" id="GO:0005524">
    <property type="term" value="F:ATP binding"/>
    <property type="evidence" value="ECO:0007669"/>
    <property type="project" value="UniProtKB-UniRule"/>
</dbReference>
<dbReference type="Pfam" id="PF18130">
    <property type="entry name" value="ATPgrasp_N"/>
    <property type="match status" value="1"/>
</dbReference>
<evidence type="ECO:0000256" key="4">
    <source>
        <dbReference type="PROSITE-ProRule" id="PRU00409"/>
    </source>
</evidence>
<proteinExistence type="predicted"/>
<dbReference type="RefSeq" id="WP_198501418.1">
    <property type="nucleotide sequence ID" value="NZ_CP065959.1"/>
</dbReference>
<reference evidence="6 7" key="1">
    <citation type="submission" date="2020-12" db="EMBL/GenBank/DDBJ databases">
        <title>Identification and biosynthesis of polyene macrolides produced by Streptomyces alfalfae Men-myco-93-63.</title>
        <authorList>
            <person name="Liu D."/>
            <person name="Li Y."/>
            <person name="Liu L."/>
            <person name="Han X."/>
            <person name="Shen F."/>
        </authorList>
    </citation>
    <scope>NUCLEOTIDE SEQUENCE [LARGE SCALE GENOMIC DNA]</scope>
    <source>
        <strain evidence="6 7">Men-myco-93-63</strain>
    </source>
</reference>
<dbReference type="InterPro" id="IPR052032">
    <property type="entry name" value="ATP-dep_AA_Ligase"/>
</dbReference>
<evidence type="ECO:0000259" key="5">
    <source>
        <dbReference type="PROSITE" id="PS50975"/>
    </source>
</evidence>
<dbReference type="PROSITE" id="PS50975">
    <property type="entry name" value="ATP_GRASP"/>
    <property type="match status" value="1"/>
</dbReference>
<evidence type="ECO:0000256" key="1">
    <source>
        <dbReference type="ARBA" id="ARBA00022598"/>
    </source>
</evidence>
<dbReference type="PANTHER" id="PTHR43585:SF2">
    <property type="entry name" value="ATP-GRASP ENZYME FSQD"/>
    <property type="match status" value="1"/>
</dbReference>
<keyword evidence="1" id="KW-0436">Ligase</keyword>
<dbReference type="Gene3D" id="3.40.50.20">
    <property type="match status" value="1"/>
</dbReference>
<dbReference type="Proteomes" id="UP000596130">
    <property type="component" value="Chromosome"/>
</dbReference>
<dbReference type="Pfam" id="PF18603">
    <property type="entry name" value="LAL_C2"/>
    <property type="match status" value="1"/>
</dbReference>
<dbReference type="SMART" id="SM01209">
    <property type="entry name" value="GARS_A"/>
    <property type="match status" value="1"/>
</dbReference>
<evidence type="ECO:0000313" key="6">
    <source>
        <dbReference type="EMBL" id="QQC87151.1"/>
    </source>
</evidence>
<keyword evidence="2 4" id="KW-0547">Nucleotide-binding</keyword>
<dbReference type="PANTHER" id="PTHR43585">
    <property type="entry name" value="FUMIPYRROLE BIOSYNTHESIS PROTEIN C"/>
    <property type="match status" value="1"/>
</dbReference>
<name>A0A7T4PBF4_9ACTN</name>
<organism evidence="6 7">
    <name type="scientific">Streptomyces alfalfae</name>
    <dbReference type="NCBI Taxonomy" id="1642299"/>
    <lineage>
        <taxon>Bacteria</taxon>
        <taxon>Bacillati</taxon>
        <taxon>Actinomycetota</taxon>
        <taxon>Actinomycetes</taxon>
        <taxon>Kitasatosporales</taxon>
        <taxon>Streptomycetaceae</taxon>
        <taxon>Streptomyces</taxon>
    </lineage>
</organism>
<evidence type="ECO:0000256" key="3">
    <source>
        <dbReference type="ARBA" id="ARBA00022840"/>
    </source>
</evidence>
<dbReference type="Gene3D" id="3.30.470.20">
    <property type="entry name" value="ATP-grasp fold, B domain"/>
    <property type="match status" value="1"/>
</dbReference>
<gene>
    <name evidence="6" type="ORF">I8755_00980</name>
</gene>
<dbReference type="Pfam" id="PF13535">
    <property type="entry name" value="ATP-grasp_4"/>
    <property type="match status" value="1"/>
</dbReference>
<dbReference type="InterPro" id="IPR041472">
    <property type="entry name" value="BL00235/CARNS1_N"/>
</dbReference>
<dbReference type="InterPro" id="IPR040570">
    <property type="entry name" value="LAL_C2"/>
</dbReference>
<dbReference type="InterPro" id="IPR011761">
    <property type="entry name" value="ATP-grasp"/>
</dbReference>